<evidence type="ECO:0000313" key="4">
    <source>
        <dbReference type="EnsemblPlants" id="Zm00001eb262680_P001"/>
    </source>
</evidence>
<sequence length="162" mass="17949">MPNHPPIIATNLLFFLSSRCCLVLVPMQHALPAPALVLVAVGVGGRRQLRVEAVVQVLLLLPLPGVGALAVVVVRERGSPEDGERERLRVHPGVDEAHARRPRRRPPPAVRHRRAHRRRPHGSCTSTTATACLICESKLDLTAAARPDLNVLWLYHILRTRR</sequence>
<feature type="compositionally biased region" description="Basic residues" evidence="1">
    <location>
        <begin position="100"/>
        <end position="121"/>
    </location>
</feature>
<keyword evidence="2" id="KW-1133">Transmembrane helix</keyword>
<reference evidence="4" key="3">
    <citation type="submission" date="2021-05" db="UniProtKB">
        <authorList>
            <consortium name="EnsemblPlants"/>
        </authorList>
    </citation>
    <scope>IDENTIFICATION</scope>
    <source>
        <strain evidence="4">cv. B73</strain>
    </source>
</reference>
<feature type="compositionally biased region" description="Basic and acidic residues" evidence="1">
    <location>
        <begin position="82"/>
        <end position="99"/>
    </location>
</feature>
<feature type="chain" id="PRO_5032944867" evidence="3">
    <location>
        <begin position="21"/>
        <end position="162"/>
    </location>
</feature>
<reference evidence="4" key="2">
    <citation type="submission" date="2019-07" db="EMBL/GenBank/DDBJ databases">
        <authorList>
            <person name="Seetharam A."/>
            <person name="Woodhouse M."/>
            <person name="Cannon E."/>
        </authorList>
    </citation>
    <scope>NUCLEOTIDE SEQUENCE [LARGE SCALE GENOMIC DNA]</scope>
    <source>
        <strain evidence="4">cv. B73</strain>
    </source>
</reference>
<feature type="transmembrane region" description="Helical" evidence="2">
    <location>
        <begin position="53"/>
        <end position="74"/>
    </location>
</feature>
<dbReference type="Gramene" id="Zm00001eb262680_T001">
    <property type="protein sequence ID" value="Zm00001eb262680_P001"/>
    <property type="gene ID" value="Zm00001eb262680"/>
</dbReference>
<feature type="region of interest" description="Disordered" evidence="1">
    <location>
        <begin position="82"/>
        <end position="125"/>
    </location>
</feature>
<dbReference type="AlphaFoldDB" id="A0A804PQH0"/>
<dbReference type="Proteomes" id="UP000007305">
    <property type="component" value="Chromosome 6"/>
</dbReference>
<protein>
    <submittedName>
        <fullName evidence="4">Uncharacterized protein</fullName>
    </submittedName>
</protein>
<proteinExistence type="predicted"/>
<keyword evidence="3" id="KW-0732">Signal</keyword>
<evidence type="ECO:0000256" key="3">
    <source>
        <dbReference type="SAM" id="SignalP"/>
    </source>
</evidence>
<organism evidence="4 5">
    <name type="scientific">Zea mays</name>
    <name type="common">Maize</name>
    <dbReference type="NCBI Taxonomy" id="4577"/>
    <lineage>
        <taxon>Eukaryota</taxon>
        <taxon>Viridiplantae</taxon>
        <taxon>Streptophyta</taxon>
        <taxon>Embryophyta</taxon>
        <taxon>Tracheophyta</taxon>
        <taxon>Spermatophyta</taxon>
        <taxon>Magnoliopsida</taxon>
        <taxon>Liliopsida</taxon>
        <taxon>Poales</taxon>
        <taxon>Poaceae</taxon>
        <taxon>PACMAD clade</taxon>
        <taxon>Panicoideae</taxon>
        <taxon>Andropogonodae</taxon>
        <taxon>Andropogoneae</taxon>
        <taxon>Tripsacinae</taxon>
        <taxon>Zea</taxon>
    </lineage>
</organism>
<dbReference type="InParanoid" id="A0A804PQH0"/>
<feature type="signal peptide" evidence="3">
    <location>
        <begin position="1"/>
        <end position="20"/>
    </location>
</feature>
<keyword evidence="2" id="KW-0472">Membrane</keyword>
<evidence type="ECO:0000256" key="2">
    <source>
        <dbReference type="SAM" id="Phobius"/>
    </source>
</evidence>
<accession>A0A804PQH0</accession>
<evidence type="ECO:0000256" key="1">
    <source>
        <dbReference type="SAM" id="MobiDB-lite"/>
    </source>
</evidence>
<keyword evidence="5" id="KW-1185">Reference proteome</keyword>
<evidence type="ECO:0000313" key="5">
    <source>
        <dbReference type="Proteomes" id="UP000007305"/>
    </source>
</evidence>
<keyword evidence="2" id="KW-0812">Transmembrane</keyword>
<name>A0A804PQH0_MAIZE</name>
<reference evidence="5" key="1">
    <citation type="journal article" date="2009" name="Science">
        <title>The B73 maize genome: complexity, diversity, and dynamics.</title>
        <authorList>
            <person name="Schnable P.S."/>
            <person name="Ware D."/>
            <person name="Fulton R.S."/>
            <person name="Stein J.C."/>
            <person name="Wei F."/>
            <person name="Pasternak S."/>
            <person name="Liang C."/>
            <person name="Zhang J."/>
            <person name="Fulton L."/>
            <person name="Graves T.A."/>
            <person name="Minx P."/>
            <person name="Reily A.D."/>
            <person name="Courtney L."/>
            <person name="Kruchowski S.S."/>
            <person name="Tomlinson C."/>
            <person name="Strong C."/>
            <person name="Delehaunty K."/>
            <person name="Fronick C."/>
            <person name="Courtney B."/>
            <person name="Rock S.M."/>
            <person name="Belter E."/>
            <person name="Du F."/>
            <person name="Kim K."/>
            <person name="Abbott R.M."/>
            <person name="Cotton M."/>
            <person name="Levy A."/>
            <person name="Marchetto P."/>
            <person name="Ochoa K."/>
            <person name="Jackson S.M."/>
            <person name="Gillam B."/>
            <person name="Chen W."/>
            <person name="Yan L."/>
            <person name="Higginbotham J."/>
            <person name="Cardenas M."/>
            <person name="Waligorski J."/>
            <person name="Applebaum E."/>
            <person name="Phelps L."/>
            <person name="Falcone J."/>
            <person name="Kanchi K."/>
            <person name="Thane T."/>
            <person name="Scimone A."/>
            <person name="Thane N."/>
            <person name="Henke J."/>
            <person name="Wang T."/>
            <person name="Ruppert J."/>
            <person name="Shah N."/>
            <person name="Rotter K."/>
            <person name="Hodges J."/>
            <person name="Ingenthron E."/>
            <person name="Cordes M."/>
            <person name="Kohlberg S."/>
            <person name="Sgro J."/>
            <person name="Delgado B."/>
            <person name="Mead K."/>
            <person name="Chinwalla A."/>
            <person name="Leonard S."/>
            <person name="Crouse K."/>
            <person name="Collura K."/>
            <person name="Kudrna D."/>
            <person name="Currie J."/>
            <person name="He R."/>
            <person name="Angelova A."/>
            <person name="Rajasekar S."/>
            <person name="Mueller T."/>
            <person name="Lomeli R."/>
            <person name="Scara G."/>
            <person name="Ko A."/>
            <person name="Delaney K."/>
            <person name="Wissotski M."/>
            <person name="Lopez G."/>
            <person name="Campos D."/>
            <person name="Braidotti M."/>
            <person name="Ashley E."/>
            <person name="Golser W."/>
            <person name="Kim H."/>
            <person name="Lee S."/>
            <person name="Lin J."/>
            <person name="Dujmic Z."/>
            <person name="Kim W."/>
            <person name="Talag J."/>
            <person name="Zuccolo A."/>
            <person name="Fan C."/>
            <person name="Sebastian A."/>
            <person name="Kramer M."/>
            <person name="Spiegel L."/>
            <person name="Nascimento L."/>
            <person name="Zutavern T."/>
            <person name="Miller B."/>
            <person name="Ambroise C."/>
            <person name="Muller S."/>
            <person name="Spooner W."/>
            <person name="Narechania A."/>
            <person name="Ren L."/>
            <person name="Wei S."/>
            <person name="Kumari S."/>
            <person name="Faga B."/>
            <person name="Levy M.J."/>
            <person name="McMahan L."/>
            <person name="Van Buren P."/>
            <person name="Vaughn M.W."/>
            <person name="Ying K."/>
            <person name="Yeh C.-T."/>
            <person name="Emrich S.J."/>
            <person name="Jia Y."/>
            <person name="Kalyanaraman A."/>
            <person name="Hsia A.-P."/>
            <person name="Barbazuk W.B."/>
            <person name="Baucom R.S."/>
            <person name="Brutnell T.P."/>
            <person name="Carpita N.C."/>
            <person name="Chaparro C."/>
            <person name="Chia J.-M."/>
            <person name="Deragon J.-M."/>
            <person name="Estill J.C."/>
            <person name="Fu Y."/>
            <person name="Jeddeloh J.A."/>
            <person name="Han Y."/>
            <person name="Lee H."/>
            <person name="Li P."/>
            <person name="Lisch D.R."/>
            <person name="Liu S."/>
            <person name="Liu Z."/>
            <person name="Nagel D.H."/>
            <person name="McCann M.C."/>
            <person name="SanMiguel P."/>
            <person name="Myers A.M."/>
            <person name="Nettleton D."/>
            <person name="Nguyen J."/>
            <person name="Penning B.W."/>
            <person name="Ponnala L."/>
            <person name="Schneider K.L."/>
            <person name="Schwartz D.C."/>
            <person name="Sharma A."/>
            <person name="Soderlund C."/>
            <person name="Springer N.M."/>
            <person name="Sun Q."/>
            <person name="Wang H."/>
            <person name="Waterman M."/>
            <person name="Westerman R."/>
            <person name="Wolfgruber T.K."/>
            <person name="Yang L."/>
            <person name="Yu Y."/>
            <person name="Zhang L."/>
            <person name="Zhou S."/>
            <person name="Zhu Q."/>
            <person name="Bennetzen J.L."/>
            <person name="Dawe R.K."/>
            <person name="Jiang J."/>
            <person name="Jiang N."/>
            <person name="Presting G.G."/>
            <person name="Wessler S.R."/>
            <person name="Aluru S."/>
            <person name="Martienssen R.A."/>
            <person name="Clifton S.W."/>
            <person name="McCombie W.R."/>
            <person name="Wing R.A."/>
            <person name="Wilson R.K."/>
        </authorList>
    </citation>
    <scope>NUCLEOTIDE SEQUENCE [LARGE SCALE GENOMIC DNA]</scope>
    <source>
        <strain evidence="5">cv. B73</strain>
    </source>
</reference>
<dbReference type="EnsemblPlants" id="Zm00001eb262680_T001">
    <property type="protein sequence ID" value="Zm00001eb262680_P001"/>
    <property type="gene ID" value="Zm00001eb262680"/>
</dbReference>